<keyword evidence="10" id="KW-1185">Reference proteome</keyword>
<feature type="transmembrane region" description="Helical" evidence="7">
    <location>
        <begin position="40"/>
        <end position="63"/>
    </location>
</feature>
<dbReference type="Pfam" id="PF00854">
    <property type="entry name" value="PTR2"/>
    <property type="match status" value="1"/>
</dbReference>
<dbReference type="InterPro" id="IPR000109">
    <property type="entry name" value="POT_fam"/>
</dbReference>
<name>A0AAN8FH69_TRICO</name>
<evidence type="ECO:0000256" key="4">
    <source>
        <dbReference type="ARBA" id="ARBA00022856"/>
    </source>
</evidence>
<sequence>MNILLFSKNQSTAIYHAFIIIAYGSPILGSILSDGYIGKFWTILAISILYAIGLIMLATAAAFPPESYIHPFLDLLSIFTVGLGTGGIKPCVAAFGGDQFPKNAVKMISMFFSVFYLSINAGSSHSCMGQDSCFPLAFGLPATLMVLAIVIFLVGSPYYVKNPPTENIFAIAFYEITSAIRNRPSASEKHDHWLDYAMEGHECEDDERCCKPENKKKGRCAKRKFIEDLKGVFRVVIMLLPVPMFWALFEQQ</sequence>
<evidence type="ECO:0000313" key="9">
    <source>
        <dbReference type="EMBL" id="KAK5978657.1"/>
    </source>
</evidence>
<feature type="transmembrane region" description="Helical" evidence="7">
    <location>
        <begin position="231"/>
        <end position="249"/>
    </location>
</feature>
<accession>A0AAN8FH69</accession>
<dbReference type="GO" id="GO:0006857">
    <property type="term" value="P:oligopeptide transport"/>
    <property type="evidence" value="ECO:0007669"/>
    <property type="project" value="InterPro"/>
</dbReference>
<dbReference type="EMBL" id="WIXE01009187">
    <property type="protein sequence ID" value="KAK5978657.1"/>
    <property type="molecule type" value="Genomic_DNA"/>
</dbReference>
<dbReference type="EMBL" id="WIXE01009209">
    <property type="protein sequence ID" value="KAK5978641.1"/>
    <property type="molecule type" value="Genomic_DNA"/>
</dbReference>
<evidence type="ECO:0000256" key="5">
    <source>
        <dbReference type="ARBA" id="ARBA00022989"/>
    </source>
</evidence>
<feature type="transmembrane region" description="Helical" evidence="7">
    <location>
        <begin position="134"/>
        <end position="154"/>
    </location>
</feature>
<feature type="transmembrane region" description="Helical" evidence="7">
    <location>
        <begin position="12"/>
        <end position="33"/>
    </location>
</feature>
<dbReference type="InterPro" id="IPR018456">
    <property type="entry name" value="PTR2_symporter_CS"/>
</dbReference>
<keyword evidence="4" id="KW-0571">Peptide transport</keyword>
<evidence type="ECO:0000256" key="2">
    <source>
        <dbReference type="ARBA" id="ARBA00005982"/>
    </source>
</evidence>
<dbReference type="Proteomes" id="UP001331761">
    <property type="component" value="Unassembled WGS sequence"/>
</dbReference>
<protein>
    <submittedName>
        <fullName evidence="8">Uncharacterized protein</fullName>
    </submittedName>
</protein>
<reference evidence="8 10" key="1">
    <citation type="submission" date="2019-10" db="EMBL/GenBank/DDBJ databases">
        <title>Assembly and Annotation for the nematode Trichostrongylus colubriformis.</title>
        <authorList>
            <person name="Martin J."/>
        </authorList>
    </citation>
    <scope>NUCLEOTIDE SEQUENCE [LARGE SCALE GENOMIC DNA]</scope>
    <source>
        <strain evidence="8">G859</strain>
        <tissue evidence="8">Whole worm</tissue>
    </source>
</reference>
<dbReference type="Gene3D" id="1.20.1250.20">
    <property type="entry name" value="MFS general substrate transporter like domains"/>
    <property type="match status" value="1"/>
</dbReference>
<feature type="non-terminal residue" evidence="8">
    <location>
        <position position="252"/>
    </location>
</feature>
<keyword evidence="6 7" id="KW-0472">Membrane</keyword>
<evidence type="ECO:0000313" key="8">
    <source>
        <dbReference type="EMBL" id="KAK5978641.1"/>
    </source>
</evidence>
<dbReference type="InterPro" id="IPR036259">
    <property type="entry name" value="MFS_trans_sf"/>
</dbReference>
<evidence type="ECO:0000256" key="3">
    <source>
        <dbReference type="ARBA" id="ARBA00022692"/>
    </source>
</evidence>
<feature type="transmembrane region" description="Helical" evidence="7">
    <location>
        <begin position="104"/>
        <end position="122"/>
    </location>
</feature>
<dbReference type="AlphaFoldDB" id="A0AAN8FH69"/>
<organism evidence="8 10">
    <name type="scientific">Trichostrongylus colubriformis</name>
    <name type="common">Black scour worm</name>
    <dbReference type="NCBI Taxonomy" id="6319"/>
    <lineage>
        <taxon>Eukaryota</taxon>
        <taxon>Metazoa</taxon>
        <taxon>Ecdysozoa</taxon>
        <taxon>Nematoda</taxon>
        <taxon>Chromadorea</taxon>
        <taxon>Rhabditida</taxon>
        <taxon>Rhabditina</taxon>
        <taxon>Rhabditomorpha</taxon>
        <taxon>Strongyloidea</taxon>
        <taxon>Trichostrongylidae</taxon>
        <taxon>Trichostrongylus</taxon>
    </lineage>
</organism>
<evidence type="ECO:0000256" key="6">
    <source>
        <dbReference type="ARBA" id="ARBA00023136"/>
    </source>
</evidence>
<comment type="subcellular location">
    <subcellularLocation>
        <location evidence="1">Membrane</location>
        <topology evidence="1">Multi-pass membrane protein</topology>
    </subcellularLocation>
</comment>
<dbReference type="SUPFAM" id="SSF103473">
    <property type="entry name" value="MFS general substrate transporter"/>
    <property type="match status" value="1"/>
</dbReference>
<keyword evidence="5 7" id="KW-1133">Transmembrane helix</keyword>
<dbReference type="GO" id="GO:0016020">
    <property type="term" value="C:membrane"/>
    <property type="evidence" value="ECO:0007669"/>
    <property type="project" value="UniProtKB-SubCell"/>
</dbReference>
<keyword evidence="4" id="KW-0813">Transport</keyword>
<comment type="caution">
    <text evidence="8">The sequence shown here is derived from an EMBL/GenBank/DDBJ whole genome shotgun (WGS) entry which is preliminary data.</text>
</comment>
<keyword evidence="4" id="KW-0653">Protein transport</keyword>
<gene>
    <name evidence="9" type="ORF">GCK32_015264</name>
    <name evidence="8" type="ORF">GCK32_015502</name>
</gene>
<feature type="transmembrane region" description="Helical" evidence="7">
    <location>
        <begin position="75"/>
        <end position="97"/>
    </location>
</feature>
<evidence type="ECO:0000256" key="7">
    <source>
        <dbReference type="SAM" id="Phobius"/>
    </source>
</evidence>
<comment type="similarity">
    <text evidence="2">Belongs to the major facilitator superfamily. Proton-dependent oligopeptide transporter (POT/PTR) (TC 2.A.17) family.</text>
</comment>
<keyword evidence="3 7" id="KW-0812">Transmembrane</keyword>
<evidence type="ECO:0000256" key="1">
    <source>
        <dbReference type="ARBA" id="ARBA00004141"/>
    </source>
</evidence>
<dbReference type="PROSITE" id="PS01022">
    <property type="entry name" value="PTR2_1"/>
    <property type="match status" value="1"/>
</dbReference>
<dbReference type="GO" id="GO:0022857">
    <property type="term" value="F:transmembrane transporter activity"/>
    <property type="evidence" value="ECO:0007669"/>
    <property type="project" value="InterPro"/>
</dbReference>
<dbReference type="PANTHER" id="PTHR11654">
    <property type="entry name" value="OLIGOPEPTIDE TRANSPORTER-RELATED"/>
    <property type="match status" value="1"/>
</dbReference>
<evidence type="ECO:0000313" key="10">
    <source>
        <dbReference type="Proteomes" id="UP001331761"/>
    </source>
</evidence>
<proteinExistence type="inferred from homology"/>